<dbReference type="AlphaFoldDB" id="A0A9D9J239"/>
<name>A0A9D9J239_9BACT</name>
<dbReference type="PROSITE" id="PS00149">
    <property type="entry name" value="SULFATASE_2"/>
    <property type="match status" value="1"/>
</dbReference>
<comment type="PTM">
    <text evidence="3">The conversion to 3-oxoalanine (also known as C-formylglycine, FGly), of a serine or cysteine residue in prokaryotes and of a cysteine residue in eukaryotes, is critical for catalytic activity.</text>
</comment>
<evidence type="ECO:0000259" key="4">
    <source>
        <dbReference type="Pfam" id="PF00884"/>
    </source>
</evidence>
<dbReference type="InterPro" id="IPR017850">
    <property type="entry name" value="Alkaline_phosphatase_core_sf"/>
</dbReference>
<sequence>MKTVNLLKTVPLTGVALLAGCSGSPQKPQKPNVIIIYADDIGYGDLSCNGTAAVSTPNVDSLAEHGIRFTNSHTTSSVSTPSRYGLLTGQYPWRKAGTGIATGDAGMIIRPEQYTLADMFREAGYATGAVGKWHLGLGDKAGTQDWNGTVSPALADIGFEYSYIMAATGDRVPCVFIEDGKVVNLDPSDPIQVSYTTPFVGEPLARDHPELLRIHPSQGHDQAIINGIPRIGYMKGGKSALWRDEDIADSITVHALDFIAEHKDEPFFLYLGTNDIHVPRVPHERFAGKSGLGPRGDALLSFDETVGRVMKCLEELGIDDNTVVILSSDNGPVVDDGYQDQAWELLGDHRPWADFRGGKYSAFEAGTRVPMIVSWGDRFNGTVSDALFSHIDFFASLAALIGAGIPDDAAPDSRNAIDVLTGKDLTGRDYVIEQNVNSTLSVMDSEGWKYIEPSDAPAIEFYTGMELGNSPDGQLYNVSDAKYEKDNLIREFPAKAAELKKVLETETAKGKAAK</sequence>
<dbReference type="Gene3D" id="3.30.1120.10">
    <property type="match status" value="1"/>
</dbReference>
<evidence type="ECO:0000313" key="5">
    <source>
        <dbReference type="EMBL" id="MBO8485233.1"/>
    </source>
</evidence>
<protein>
    <submittedName>
        <fullName evidence="5">Arylsulfatase</fullName>
    </submittedName>
</protein>
<dbReference type="PROSITE" id="PS51257">
    <property type="entry name" value="PROKAR_LIPOPROTEIN"/>
    <property type="match status" value="1"/>
</dbReference>
<comment type="caution">
    <text evidence="5">The sequence shown here is derived from an EMBL/GenBank/DDBJ whole genome shotgun (WGS) entry which is preliminary data.</text>
</comment>
<dbReference type="Proteomes" id="UP000823750">
    <property type="component" value="Unassembled WGS sequence"/>
</dbReference>
<organism evidence="5 6">
    <name type="scientific">Candidatus Cryptobacteroides excrementavium</name>
    <dbReference type="NCBI Taxonomy" id="2840759"/>
    <lineage>
        <taxon>Bacteria</taxon>
        <taxon>Pseudomonadati</taxon>
        <taxon>Bacteroidota</taxon>
        <taxon>Bacteroidia</taxon>
        <taxon>Bacteroidales</taxon>
        <taxon>Candidatus Cryptobacteroides</taxon>
    </lineage>
</organism>
<reference evidence="5" key="1">
    <citation type="submission" date="2020-10" db="EMBL/GenBank/DDBJ databases">
        <authorList>
            <person name="Gilroy R."/>
        </authorList>
    </citation>
    <scope>NUCLEOTIDE SEQUENCE</scope>
    <source>
        <strain evidence="5">B2-16538</strain>
    </source>
</reference>
<feature type="modified residue" description="3-oxoalanine (Ser)" evidence="3">
    <location>
        <position position="79"/>
    </location>
</feature>
<dbReference type="Pfam" id="PF00884">
    <property type="entry name" value="Sulfatase"/>
    <property type="match status" value="1"/>
</dbReference>
<keyword evidence="2" id="KW-0378">Hydrolase</keyword>
<feature type="domain" description="Sulfatase N-terminal" evidence="4">
    <location>
        <begin position="31"/>
        <end position="402"/>
    </location>
</feature>
<dbReference type="PROSITE" id="PS00523">
    <property type="entry name" value="SULFATASE_1"/>
    <property type="match status" value="1"/>
</dbReference>
<dbReference type="SUPFAM" id="SSF53649">
    <property type="entry name" value="Alkaline phosphatase-like"/>
    <property type="match status" value="1"/>
</dbReference>
<dbReference type="PANTHER" id="PTHR43751">
    <property type="entry name" value="SULFATASE"/>
    <property type="match status" value="1"/>
</dbReference>
<dbReference type="CDD" id="cd16143">
    <property type="entry name" value="ARS_like"/>
    <property type="match status" value="1"/>
</dbReference>
<dbReference type="InterPro" id="IPR024607">
    <property type="entry name" value="Sulfatase_CS"/>
</dbReference>
<evidence type="ECO:0000313" key="6">
    <source>
        <dbReference type="Proteomes" id="UP000823750"/>
    </source>
</evidence>
<gene>
    <name evidence="5" type="ORF">IAB78_02275</name>
</gene>
<dbReference type="Gene3D" id="3.40.720.10">
    <property type="entry name" value="Alkaline Phosphatase, subunit A"/>
    <property type="match status" value="1"/>
</dbReference>
<dbReference type="PANTHER" id="PTHR43751:SF6">
    <property type="entry name" value="N-ACETYLGALACTOSAMINE-6-O-SULFATASE"/>
    <property type="match status" value="1"/>
</dbReference>
<comment type="similarity">
    <text evidence="1">Belongs to the sulfatase family.</text>
</comment>
<evidence type="ECO:0000256" key="2">
    <source>
        <dbReference type="ARBA" id="ARBA00022801"/>
    </source>
</evidence>
<dbReference type="InterPro" id="IPR052701">
    <property type="entry name" value="GAG_Ulvan_Degrading_Sulfatases"/>
</dbReference>
<accession>A0A9D9J239</accession>
<evidence type="ECO:0000256" key="3">
    <source>
        <dbReference type="PIRSR" id="PIRSR600917-52"/>
    </source>
</evidence>
<dbReference type="InterPro" id="IPR000917">
    <property type="entry name" value="Sulfatase_N"/>
</dbReference>
<evidence type="ECO:0000256" key="1">
    <source>
        <dbReference type="ARBA" id="ARBA00008779"/>
    </source>
</evidence>
<proteinExistence type="inferred from homology"/>
<dbReference type="GO" id="GO:0016787">
    <property type="term" value="F:hydrolase activity"/>
    <property type="evidence" value="ECO:0007669"/>
    <property type="project" value="UniProtKB-KW"/>
</dbReference>
<reference evidence="5" key="2">
    <citation type="journal article" date="2021" name="PeerJ">
        <title>Extensive microbial diversity within the chicken gut microbiome revealed by metagenomics and culture.</title>
        <authorList>
            <person name="Gilroy R."/>
            <person name="Ravi A."/>
            <person name="Getino M."/>
            <person name="Pursley I."/>
            <person name="Horton D.L."/>
            <person name="Alikhan N.F."/>
            <person name="Baker D."/>
            <person name="Gharbi K."/>
            <person name="Hall N."/>
            <person name="Watson M."/>
            <person name="Adriaenssens E.M."/>
            <person name="Foster-Nyarko E."/>
            <person name="Jarju S."/>
            <person name="Secka A."/>
            <person name="Antonio M."/>
            <person name="Oren A."/>
            <person name="Chaudhuri R.R."/>
            <person name="La Ragione R."/>
            <person name="Hildebrand F."/>
            <person name="Pallen M.J."/>
        </authorList>
    </citation>
    <scope>NUCLEOTIDE SEQUENCE</scope>
    <source>
        <strain evidence="5">B2-16538</strain>
    </source>
</reference>
<dbReference type="EMBL" id="JADILX010000041">
    <property type="protein sequence ID" value="MBO8485233.1"/>
    <property type="molecule type" value="Genomic_DNA"/>
</dbReference>